<dbReference type="Gene3D" id="3.40.1110.10">
    <property type="entry name" value="Calcium-transporting ATPase, cytoplasmic domain N"/>
    <property type="match status" value="1"/>
</dbReference>
<keyword evidence="13 18" id="KW-1133">Transmembrane helix</keyword>
<keyword evidence="14" id="KW-0186">Copper</keyword>
<dbReference type="PROSITE" id="PS00154">
    <property type="entry name" value="ATPASE_E1_E2"/>
    <property type="match status" value="1"/>
</dbReference>
<dbReference type="GO" id="GO:0005886">
    <property type="term" value="C:plasma membrane"/>
    <property type="evidence" value="ECO:0007669"/>
    <property type="project" value="UniProtKB-SubCell"/>
</dbReference>
<keyword evidence="12" id="KW-1278">Translocase</keyword>
<dbReference type="OrthoDB" id="9813266at2"/>
<evidence type="ECO:0000256" key="8">
    <source>
        <dbReference type="ARBA" id="ARBA00022741"/>
    </source>
</evidence>
<dbReference type="EMBL" id="FUWX01000005">
    <property type="protein sequence ID" value="SJZ47919.1"/>
    <property type="molecule type" value="Genomic_DNA"/>
</dbReference>
<evidence type="ECO:0000313" key="20">
    <source>
        <dbReference type="EMBL" id="SJZ47919.1"/>
    </source>
</evidence>
<dbReference type="InterPro" id="IPR023298">
    <property type="entry name" value="ATPase_P-typ_TM_dom_sf"/>
</dbReference>
<keyword evidence="16 18" id="KW-0472">Membrane</keyword>
<dbReference type="GO" id="GO:0005524">
    <property type="term" value="F:ATP binding"/>
    <property type="evidence" value="ECO:0007669"/>
    <property type="project" value="UniProtKB-UniRule"/>
</dbReference>
<dbReference type="CDD" id="cd00371">
    <property type="entry name" value="HMA"/>
    <property type="match status" value="2"/>
</dbReference>
<dbReference type="STRING" id="180163.SAMN02745174_00687"/>
<feature type="transmembrane region" description="Helical" evidence="18">
    <location>
        <begin position="451"/>
        <end position="474"/>
    </location>
</feature>
<sequence>MEKIYKLSNVTCQSCVRLIETVLSKTEGVTSATVNLATETLNIDFNPEIILEEEWIKKLTDLGYGVKEIKDLKEVNLKIEGMHCQSCVSLIEKMIPKLKGVKSINVNLATETGMVTYDSEIIKLSEILKKMEELGFKGRKIEELKTEDIEEDKKKLKKDFNEFLLAIIFGGLIFYISMGHMIGLPIPKIINPEFNPLNFALIQLIFSIPVIYSGRRFYTVGLKQLAKGTPSMDSLIALGTGAAFLYSLHGTYEIFKGANEYAHMLYYESGVVIIALISLGKYLEKISKGKTSEAIKKLLTLQSKKANLIRENEIVEVDIEEVEEGDILLVKPGESVPSDGVVIDGHSSIDESMLTGESIPIEKLPGEKVYGASINGNGSLKIKVTATGKNTVLSKIIKLVENAQGSKAPIARMADVVSGYFVPAVIVIAVLSSLTWYYLGKNGIVTIPDSPSVFALTILISVLVIACPCSLGLATPTAIMVGTGKGAELGILIKSGVALEKAHKIDTIVFDKTGTITEGKPRVTDIISLGNRKVDELLRIGSSLEVYSEHPLGSAIVLEGKNKGFEFLEVKNFKSVTGQGVKGIIDGMEVLIGNRKFMENSNIELKNIEQLNDLGTLGKTPMLMGINGKLEGIIAVADRVKEDSKITVDILHKMGLKVVMLTGDNKKTAEAIGKEVGIDIVISEVTPEDKYLEIKRLQGEGLKVAMVGDGINDSPALVQADVGIAVGGGTDIAMESADIVLMKNTIRDVPLAMELSHSTIKNIKENLFWAFIYNGLGIPLAAGLLYPITGHLLNPMIAGGAMALSSVSVVSNALRLRFFKSKY</sequence>
<dbReference type="InterPro" id="IPR036412">
    <property type="entry name" value="HAD-like_sf"/>
</dbReference>
<dbReference type="Pfam" id="PF00122">
    <property type="entry name" value="E1-E2_ATPase"/>
    <property type="match status" value="1"/>
</dbReference>
<dbReference type="FunFam" id="2.70.150.10:FF:000002">
    <property type="entry name" value="Copper-transporting ATPase 1, putative"/>
    <property type="match status" value="1"/>
</dbReference>
<keyword evidence="9" id="KW-0187">Copper transport</keyword>
<dbReference type="RefSeq" id="WP_078693219.1">
    <property type="nucleotide sequence ID" value="NZ_FUWX01000005.1"/>
</dbReference>
<gene>
    <name evidence="20" type="ORF">SAMN02745174_00687</name>
</gene>
<dbReference type="PANTHER" id="PTHR43520:SF8">
    <property type="entry name" value="P-TYPE CU(+) TRANSPORTER"/>
    <property type="match status" value="1"/>
</dbReference>
<dbReference type="NCBIfam" id="TIGR01525">
    <property type="entry name" value="ATPase-IB_hvy"/>
    <property type="match status" value="1"/>
</dbReference>
<evidence type="ECO:0000256" key="16">
    <source>
        <dbReference type="ARBA" id="ARBA00023136"/>
    </source>
</evidence>
<dbReference type="PROSITE" id="PS50846">
    <property type="entry name" value="HMA_2"/>
    <property type="match status" value="2"/>
</dbReference>
<dbReference type="InterPro" id="IPR006122">
    <property type="entry name" value="HMA_Cu_ion-bd"/>
</dbReference>
<dbReference type="NCBIfam" id="TIGR01511">
    <property type="entry name" value="ATPase-IB1_Cu"/>
    <property type="match status" value="1"/>
</dbReference>
<keyword evidence="18" id="KW-1003">Cell membrane</keyword>
<dbReference type="InterPro" id="IPR017969">
    <property type="entry name" value="Heavy-metal-associated_CS"/>
</dbReference>
<evidence type="ECO:0000256" key="18">
    <source>
        <dbReference type="RuleBase" id="RU362081"/>
    </source>
</evidence>
<dbReference type="GO" id="GO:0012505">
    <property type="term" value="C:endomembrane system"/>
    <property type="evidence" value="ECO:0007669"/>
    <property type="project" value="UniProtKB-SubCell"/>
</dbReference>
<feature type="domain" description="HMA" evidence="19">
    <location>
        <begin position="73"/>
        <end position="139"/>
    </location>
</feature>
<evidence type="ECO:0000256" key="3">
    <source>
        <dbReference type="ARBA" id="ARBA00012517"/>
    </source>
</evidence>
<dbReference type="SFLD" id="SFLDF00027">
    <property type="entry name" value="p-type_atpase"/>
    <property type="match status" value="1"/>
</dbReference>
<organism evidence="20 21">
    <name type="scientific">Cetobacterium ceti</name>
    <dbReference type="NCBI Taxonomy" id="180163"/>
    <lineage>
        <taxon>Bacteria</taxon>
        <taxon>Fusobacteriati</taxon>
        <taxon>Fusobacteriota</taxon>
        <taxon>Fusobacteriia</taxon>
        <taxon>Fusobacteriales</taxon>
        <taxon>Fusobacteriaceae</taxon>
        <taxon>Cetobacterium</taxon>
    </lineage>
</organism>
<dbReference type="Gene3D" id="2.70.150.10">
    <property type="entry name" value="Calcium-transporting ATPase, cytoplasmic transduction domain A"/>
    <property type="match status" value="1"/>
</dbReference>
<dbReference type="SFLD" id="SFLDS00003">
    <property type="entry name" value="Haloacid_Dehalogenase"/>
    <property type="match status" value="1"/>
</dbReference>
<dbReference type="GO" id="GO:0140581">
    <property type="term" value="F:P-type monovalent copper transporter activity"/>
    <property type="evidence" value="ECO:0007669"/>
    <property type="project" value="UniProtKB-EC"/>
</dbReference>
<feature type="transmembrane region" description="Helical" evidence="18">
    <location>
        <begin position="264"/>
        <end position="283"/>
    </location>
</feature>
<evidence type="ECO:0000256" key="17">
    <source>
        <dbReference type="ARBA" id="ARBA00049289"/>
    </source>
</evidence>
<dbReference type="EC" id="7.2.2.8" evidence="3"/>
<dbReference type="InterPro" id="IPR001757">
    <property type="entry name" value="P_typ_ATPase"/>
</dbReference>
<dbReference type="PANTHER" id="PTHR43520">
    <property type="entry name" value="ATP7, ISOFORM B"/>
    <property type="match status" value="1"/>
</dbReference>
<keyword evidence="5 18" id="KW-0812">Transmembrane</keyword>
<dbReference type="GO" id="GO:0055070">
    <property type="term" value="P:copper ion homeostasis"/>
    <property type="evidence" value="ECO:0007669"/>
    <property type="project" value="TreeGrafter"/>
</dbReference>
<dbReference type="InterPro" id="IPR059000">
    <property type="entry name" value="ATPase_P-type_domA"/>
</dbReference>
<evidence type="ECO:0000256" key="5">
    <source>
        <dbReference type="ARBA" id="ARBA00022692"/>
    </source>
</evidence>
<dbReference type="PROSITE" id="PS01047">
    <property type="entry name" value="HMA_1"/>
    <property type="match status" value="2"/>
</dbReference>
<evidence type="ECO:0000256" key="2">
    <source>
        <dbReference type="ARBA" id="ARBA00006024"/>
    </source>
</evidence>
<evidence type="ECO:0000256" key="7">
    <source>
        <dbReference type="ARBA" id="ARBA00022737"/>
    </source>
</evidence>
<dbReference type="NCBIfam" id="TIGR00003">
    <property type="entry name" value="copper ion binding protein"/>
    <property type="match status" value="1"/>
</dbReference>
<evidence type="ECO:0000313" key="21">
    <source>
        <dbReference type="Proteomes" id="UP000191153"/>
    </source>
</evidence>
<dbReference type="NCBIfam" id="TIGR01494">
    <property type="entry name" value="ATPase_P-type"/>
    <property type="match status" value="1"/>
</dbReference>
<dbReference type="GO" id="GO:0043682">
    <property type="term" value="F:P-type divalent copper transporter activity"/>
    <property type="evidence" value="ECO:0007669"/>
    <property type="project" value="TreeGrafter"/>
</dbReference>
<dbReference type="InterPro" id="IPR023299">
    <property type="entry name" value="ATPase_P-typ_cyto_dom_N"/>
</dbReference>
<feature type="transmembrane region" description="Helical" evidence="18">
    <location>
        <begin position="792"/>
        <end position="814"/>
    </location>
</feature>
<feature type="transmembrane region" description="Helical" evidence="18">
    <location>
        <begin position="196"/>
        <end position="214"/>
    </location>
</feature>
<dbReference type="SUPFAM" id="SSF56784">
    <property type="entry name" value="HAD-like"/>
    <property type="match status" value="1"/>
</dbReference>
<evidence type="ECO:0000256" key="6">
    <source>
        <dbReference type="ARBA" id="ARBA00022723"/>
    </source>
</evidence>
<keyword evidence="21" id="KW-1185">Reference proteome</keyword>
<dbReference type="SFLD" id="SFLDG00002">
    <property type="entry name" value="C1.7:_P-type_atpase_like"/>
    <property type="match status" value="1"/>
</dbReference>
<keyword evidence="4" id="KW-0813">Transport</keyword>
<evidence type="ECO:0000256" key="9">
    <source>
        <dbReference type="ARBA" id="ARBA00022796"/>
    </source>
</evidence>
<dbReference type="PRINTS" id="PR00943">
    <property type="entry name" value="CUATPASE"/>
</dbReference>
<evidence type="ECO:0000259" key="19">
    <source>
        <dbReference type="PROSITE" id="PS50846"/>
    </source>
</evidence>
<dbReference type="SUPFAM" id="SSF55008">
    <property type="entry name" value="HMA, heavy metal-associated domain"/>
    <property type="match status" value="2"/>
</dbReference>
<dbReference type="GO" id="GO:0005507">
    <property type="term" value="F:copper ion binding"/>
    <property type="evidence" value="ECO:0007669"/>
    <property type="project" value="InterPro"/>
</dbReference>
<dbReference type="FunFam" id="3.40.50.1000:FF:000144">
    <property type="entry name" value="copper-transporting ATPase 1 isoform X2"/>
    <property type="match status" value="1"/>
</dbReference>
<feature type="transmembrane region" description="Helical" evidence="18">
    <location>
        <begin position="163"/>
        <end position="184"/>
    </location>
</feature>
<dbReference type="SUPFAM" id="SSF81665">
    <property type="entry name" value="Calcium ATPase, transmembrane domain M"/>
    <property type="match status" value="1"/>
</dbReference>
<keyword evidence="8 18" id="KW-0547">Nucleotide-binding</keyword>
<keyword evidence="7" id="KW-0677">Repeat</keyword>
<comment type="similarity">
    <text evidence="2 18">Belongs to the cation transport ATPase (P-type) (TC 3.A.3) family. Type IB subfamily.</text>
</comment>
<dbReference type="Pfam" id="PF00702">
    <property type="entry name" value="Hydrolase"/>
    <property type="match status" value="1"/>
</dbReference>
<keyword evidence="6 18" id="KW-0479">Metal-binding</keyword>
<proteinExistence type="inferred from homology"/>
<dbReference type="InterPro" id="IPR023214">
    <property type="entry name" value="HAD_sf"/>
</dbReference>
<feature type="domain" description="HMA" evidence="19">
    <location>
        <begin position="1"/>
        <end position="67"/>
    </location>
</feature>
<evidence type="ECO:0000256" key="15">
    <source>
        <dbReference type="ARBA" id="ARBA00023065"/>
    </source>
</evidence>
<dbReference type="PRINTS" id="PR00942">
    <property type="entry name" value="CUATPASEI"/>
</dbReference>
<keyword evidence="15" id="KW-0406">Ion transport</keyword>
<keyword evidence="11" id="KW-0460">Magnesium</keyword>
<comment type="catalytic activity">
    <reaction evidence="17">
        <text>Cu(+)(in) + ATP + H2O = Cu(+)(out) + ADP + phosphate + H(+)</text>
        <dbReference type="Rhea" id="RHEA:25792"/>
        <dbReference type="ChEBI" id="CHEBI:15377"/>
        <dbReference type="ChEBI" id="CHEBI:15378"/>
        <dbReference type="ChEBI" id="CHEBI:30616"/>
        <dbReference type="ChEBI" id="CHEBI:43474"/>
        <dbReference type="ChEBI" id="CHEBI:49552"/>
        <dbReference type="ChEBI" id="CHEBI:456216"/>
        <dbReference type="EC" id="7.2.2.8"/>
    </reaction>
</comment>
<dbReference type="FunFam" id="3.30.70.100:FF:000001">
    <property type="entry name" value="ATPase copper transporting beta"/>
    <property type="match status" value="2"/>
</dbReference>
<dbReference type="Gene3D" id="3.30.70.100">
    <property type="match status" value="2"/>
</dbReference>
<evidence type="ECO:0000256" key="10">
    <source>
        <dbReference type="ARBA" id="ARBA00022840"/>
    </source>
</evidence>
<feature type="transmembrane region" description="Helical" evidence="18">
    <location>
        <begin position="767"/>
        <end position="786"/>
    </location>
</feature>
<accession>A0A1T4KZQ3</accession>
<dbReference type="InterPro" id="IPR044492">
    <property type="entry name" value="P_typ_ATPase_HD_dom"/>
</dbReference>
<evidence type="ECO:0000256" key="11">
    <source>
        <dbReference type="ARBA" id="ARBA00022842"/>
    </source>
</evidence>
<dbReference type="AlphaFoldDB" id="A0A1T4KZQ3"/>
<evidence type="ECO:0000256" key="12">
    <source>
        <dbReference type="ARBA" id="ARBA00022967"/>
    </source>
</evidence>
<reference evidence="20 21" key="1">
    <citation type="submission" date="2017-02" db="EMBL/GenBank/DDBJ databases">
        <authorList>
            <person name="Peterson S.W."/>
        </authorList>
    </citation>
    <scope>NUCLEOTIDE SEQUENCE [LARGE SCALE GENOMIC DNA]</scope>
    <source>
        <strain evidence="20 21">ATCC 700028</strain>
    </source>
</reference>
<evidence type="ECO:0000256" key="14">
    <source>
        <dbReference type="ARBA" id="ARBA00023008"/>
    </source>
</evidence>
<name>A0A1T4KZQ3_9FUSO</name>
<evidence type="ECO:0000256" key="4">
    <source>
        <dbReference type="ARBA" id="ARBA00022448"/>
    </source>
</evidence>
<dbReference type="InterPro" id="IPR036163">
    <property type="entry name" value="HMA_dom_sf"/>
</dbReference>
<evidence type="ECO:0000256" key="13">
    <source>
        <dbReference type="ARBA" id="ARBA00022989"/>
    </source>
</evidence>
<dbReference type="InterPro" id="IPR018303">
    <property type="entry name" value="ATPase_P-typ_P_site"/>
</dbReference>
<dbReference type="SUPFAM" id="SSF81653">
    <property type="entry name" value="Calcium ATPase, transduction domain A"/>
    <property type="match status" value="1"/>
</dbReference>
<keyword evidence="10 18" id="KW-0067">ATP-binding</keyword>
<protein>
    <recommendedName>
        <fullName evidence="3">P-type Cu(+) transporter</fullName>
        <ecNumber evidence="3">7.2.2.8</ecNumber>
    </recommendedName>
</protein>
<dbReference type="GO" id="GO:0016887">
    <property type="term" value="F:ATP hydrolysis activity"/>
    <property type="evidence" value="ECO:0007669"/>
    <property type="project" value="InterPro"/>
</dbReference>
<dbReference type="InterPro" id="IPR006121">
    <property type="entry name" value="HMA_dom"/>
</dbReference>
<feature type="transmembrane region" description="Helical" evidence="18">
    <location>
        <begin position="235"/>
        <end position="252"/>
    </location>
</feature>
<evidence type="ECO:0000256" key="1">
    <source>
        <dbReference type="ARBA" id="ARBA00004127"/>
    </source>
</evidence>
<dbReference type="Proteomes" id="UP000191153">
    <property type="component" value="Unassembled WGS sequence"/>
</dbReference>
<dbReference type="InterPro" id="IPR027256">
    <property type="entry name" value="P-typ_ATPase_IB"/>
</dbReference>
<comment type="subcellular location">
    <subcellularLocation>
        <location evidence="18">Cell membrane</location>
    </subcellularLocation>
    <subcellularLocation>
        <location evidence="1">Endomembrane system</location>
        <topology evidence="1">Multi-pass membrane protein</topology>
    </subcellularLocation>
</comment>
<feature type="transmembrane region" description="Helical" evidence="18">
    <location>
        <begin position="417"/>
        <end position="439"/>
    </location>
</feature>
<dbReference type="PRINTS" id="PR00119">
    <property type="entry name" value="CATATPASE"/>
</dbReference>
<dbReference type="CDD" id="cd02094">
    <property type="entry name" value="P-type_ATPase_Cu-like"/>
    <property type="match status" value="1"/>
</dbReference>
<dbReference type="InterPro" id="IPR008250">
    <property type="entry name" value="ATPase_P-typ_transduc_dom_A_sf"/>
</dbReference>
<dbReference type="Pfam" id="PF00403">
    <property type="entry name" value="HMA"/>
    <property type="match status" value="2"/>
</dbReference>
<dbReference type="Gene3D" id="3.40.50.1000">
    <property type="entry name" value="HAD superfamily/HAD-like"/>
    <property type="match status" value="1"/>
</dbReference>